<dbReference type="Proteomes" id="UP000184038">
    <property type="component" value="Unassembled WGS sequence"/>
</dbReference>
<dbReference type="RefSeq" id="WP_073288683.1">
    <property type="nucleotide sequence ID" value="NZ_FRCP01000014.1"/>
</dbReference>
<organism evidence="2 3">
    <name type="scientific">Anaerosporobacter mobilis DSM 15930</name>
    <dbReference type="NCBI Taxonomy" id="1120996"/>
    <lineage>
        <taxon>Bacteria</taxon>
        <taxon>Bacillati</taxon>
        <taxon>Bacillota</taxon>
        <taxon>Clostridia</taxon>
        <taxon>Lachnospirales</taxon>
        <taxon>Lachnospiraceae</taxon>
        <taxon>Anaerosporobacter</taxon>
    </lineage>
</organism>
<dbReference type="AlphaFoldDB" id="A0A1M7KJV7"/>
<keyword evidence="1" id="KW-0732">Signal</keyword>
<proteinExistence type="predicted"/>
<evidence type="ECO:0000256" key="1">
    <source>
        <dbReference type="SAM" id="SignalP"/>
    </source>
</evidence>
<protein>
    <recommendedName>
        <fullName evidence="4">Lipoprotein</fullName>
    </recommendedName>
</protein>
<evidence type="ECO:0000313" key="2">
    <source>
        <dbReference type="EMBL" id="SHM65559.1"/>
    </source>
</evidence>
<feature type="signal peptide" evidence="1">
    <location>
        <begin position="1"/>
        <end position="26"/>
    </location>
</feature>
<dbReference type="EMBL" id="FRCP01000014">
    <property type="protein sequence ID" value="SHM65559.1"/>
    <property type="molecule type" value="Genomic_DNA"/>
</dbReference>
<keyword evidence="3" id="KW-1185">Reference proteome</keyword>
<evidence type="ECO:0008006" key="4">
    <source>
        <dbReference type="Google" id="ProtNLM"/>
    </source>
</evidence>
<evidence type="ECO:0000313" key="3">
    <source>
        <dbReference type="Proteomes" id="UP000184038"/>
    </source>
</evidence>
<gene>
    <name evidence="2" type="ORF">SAMN02746066_02757</name>
</gene>
<feature type="chain" id="PRO_5012138861" description="Lipoprotein" evidence="1">
    <location>
        <begin position="27"/>
        <end position="227"/>
    </location>
</feature>
<dbReference type="OrthoDB" id="2073310at2"/>
<accession>A0A1M7KJV7</accession>
<reference evidence="2 3" key="1">
    <citation type="submission" date="2016-11" db="EMBL/GenBank/DDBJ databases">
        <authorList>
            <person name="Jaros S."/>
            <person name="Januszkiewicz K."/>
            <person name="Wedrychowicz H."/>
        </authorList>
    </citation>
    <scope>NUCLEOTIDE SEQUENCE [LARGE SCALE GENOMIC DNA]</scope>
    <source>
        <strain evidence="2 3">DSM 15930</strain>
    </source>
</reference>
<dbReference type="PROSITE" id="PS51257">
    <property type="entry name" value="PROKAR_LIPOPROTEIN"/>
    <property type="match status" value="1"/>
</dbReference>
<name>A0A1M7KJV7_9FIRM</name>
<sequence>MKKLKLITLLSLLLSIILLTSCTSKTKEKSTTYGISSPIKSLSFGMSVDECKEKLTDYTLESISTDSSIMYNLSPIVSIFDYTDEIAQIILKFDPASTESYYPYHSEALSSIQVIFTGINIDKIKEKITDLVGSEGKYWVDVKKINFVTWRSTDTIKDLDKSSYNLLDNYWELLIKNLNVDVPFEIKKDKSEAINKVVMQYIDENNFSVEFYGGFNVLLFNLKKAEY</sequence>